<dbReference type="Gene3D" id="3.10.180.10">
    <property type="entry name" value="2,3-Dihydroxybiphenyl 1,2-Dioxygenase, domain 1"/>
    <property type="match status" value="1"/>
</dbReference>
<dbReference type="EMBL" id="JAUSSU010000015">
    <property type="protein sequence ID" value="MDQ0116040.1"/>
    <property type="molecule type" value="Genomic_DNA"/>
</dbReference>
<keyword evidence="3" id="KW-1185">Reference proteome</keyword>
<organism evidence="2 3">
    <name type="scientific">Paenibacillus harenae</name>
    <dbReference type="NCBI Taxonomy" id="306543"/>
    <lineage>
        <taxon>Bacteria</taxon>
        <taxon>Bacillati</taxon>
        <taxon>Bacillota</taxon>
        <taxon>Bacilli</taxon>
        <taxon>Bacillales</taxon>
        <taxon>Paenibacillaceae</taxon>
        <taxon>Paenibacillus</taxon>
    </lineage>
</organism>
<protein>
    <submittedName>
        <fullName evidence="2">PhnB protein</fullName>
    </submittedName>
</protein>
<dbReference type="InterPro" id="IPR028973">
    <property type="entry name" value="PhnB-like"/>
</dbReference>
<dbReference type="PANTHER" id="PTHR33990:SF1">
    <property type="entry name" value="PROTEIN YJDN"/>
    <property type="match status" value="1"/>
</dbReference>
<comment type="caution">
    <text evidence="2">The sequence shown here is derived from an EMBL/GenBank/DDBJ whole genome shotgun (WGS) entry which is preliminary data.</text>
</comment>
<dbReference type="CDD" id="cd06588">
    <property type="entry name" value="PhnB_like"/>
    <property type="match status" value="1"/>
</dbReference>
<dbReference type="InterPro" id="IPR004360">
    <property type="entry name" value="Glyas_Fos-R_dOase_dom"/>
</dbReference>
<evidence type="ECO:0000313" key="3">
    <source>
        <dbReference type="Proteomes" id="UP001229346"/>
    </source>
</evidence>
<reference evidence="2 3" key="1">
    <citation type="submission" date="2023-07" db="EMBL/GenBank/DDBJ databases">
        <title>Sorghum-associated microbial communities from plants grown in Nebraska, USA.</title>
        <authorList>
            <person name="Schachtman D."/>
        </authorList>
    </citation>
    <scope>NUCLEOTIDE SEQUENCE [LARGE SCALE GENOMIC DNA]</scope>
    <source>
        <strain evidence="2 3">CC482</strain>
    </source>
</reference>
<dbReference type="Proteomes" id="UP001229346">
    <property type="component" value="Unassembled WGS sequence"/>
</dbReference>
<dbReference type="SUPFAM" id="SSF54593">
    <property type="entry name" value="Glyoxalase/Bleomycin resistance protein/Dihydroxybiphenyl dioxygenase"/>
    <property type="match status" value="1"/>
</dbReference>
<dbReference type="InterPro" id="IPR029068">
    <property type="entry name" value="Glyas_Bleomycin-R_OHBP_Dase"/>
</dbReference>
<evidence type="ECO:0000313" key="2">
    <source>
        <dbReference type="EMBL" id="MDQ0116040.1"/>
    </source>
</evidence>
<proteinExistence type="predicted"/>
<dbReference type="RefSeq" id="WP_307208059.1">
    <property type="nucleotide sequence ID" value="NZ_JAUSSU010000015.1"/>
</dbReference>
<accession>A0ABT9U8Q8</accession>
<gene>
    <name evidence="2" type="ORF">J2T15_005516</name>
</gene>
<sequence length="136" mass="14949">MKKMNVQLTPYLMSEDARAQAEFYKQSLGGGIASVMTHEHTPGIPEAFKDKVMHLVMTVAGGNTLFMSDSFEPVSGNRSLNLSLGFESEDEARNAFAGLSEGGVVNYPLEKQPWGASYGELQDKFGVTWMIVHETK</sequence>
<evidence type="ECO:0000259" key="1">
    <source>
        <dbReference type="Pfam" id="PF00903"/>
    </source>
</evidence>
<dbReference type="Pfam" id="PF00903">
    <property type="entry name" value="Glyoxalase"/>
    <property type="match status" value="1"/>
</dbReference>
<name>A0ABT9U8Q8_PAEHA</name>
<feature type="domain" description="Glyoxalase/fosfomycin resistance/dioxygenase" evidence="1">
    <location>
        <begin position="13"/>
        <end position="131"/>
    </location>
</feature>
<dbReference type="PANTHER" id="PTHR33990">
    <property type="entry name" value="PROTEIN YJDN-RELATED"/>
    <property type="match status" value="1"/>
</dbReference>